<feature type="binding site" evidence="7">
    <location>
        <begin position="135"/>
        <end position="138"/>
    </location>
    <ligand>
        <name>4-CDP-2-C-methyl-D-erythritol 2-phosphate</name>
        <dbReference type="ChEBI" id="CHEBI:57919"/>
    </ligand>
</feature>
<dbReference type="SUPFAM" id="SSF69765">
    <property type="entry name" value="IpsF-like"/>
    <property type="match status" value="1"/>
</dbReference>
<dbReference type="GO" id="GO:0008685">
    <property type="term" value="F:2-C-methyl-D-erythritol 2,4-cyclodiphosphate synthase activity"/>
    <property type="evidence" value="ECO:0007669"/>
    <property type="project" value="UniProtKB-UniRule"/>
</dbReference>
<feature type="binding site" evidence="7">
    <location>
        <position position="9"/>
    </location>
    <ligand>
        <name>a divalent metal cation</name>
        <dbReference type="ChEBI" id="CHEBI:60240"/>
    </ligand>
</feature>
<dbReference type="PANTHER" id="PTHR43181">
    <property type="entry name" value="2-C-METHYL-D-ERYTHRITOL 2,4-CYCLODIPHOSPHATE SYNTHASE, CHLOROPLASTIC"/>
    <property type="match status" value="1"/>
</dbReference>
<dbReference type="GO" id="GO:0019288">
    <property type="term" value="P:isopentenyl diphosphate biosynthetic process, methylerythritol 4-phosphate pathway"/>
    <property type="evidence" value="ECO:0007669"/>
    <property type="project" value="UniProtKB-UniRule"/>
</dbReference>
<comment type="pathway">
    <text evidence="2 7">Isoprenoid biosynthesis; isopentenyl diphosphate biosynthesis via DXP pathway; isopentenyl diphosphate from 1-deoxy-D-xylulose 5-phosphate: step 4/6.</text>
</comment>
<comment type="similarity">
    <text evidence="7 8">Belongs to the IspF family.</text>
</comment>
<name>A0A2N0AKR6_9LEPT</name>
<organism evidence="10 11">
    <name type="scientific">Leptospira harrisiae</name>
    <dbReference type="NCBI Taxonomy" id="2023189"/>
    <lineage>
        <taxon>Bacteria</taxon>
        <taxon>Pseudomonadati</taxon>
        <taxon>Spirochaetota</taxon>
        <taxon>Spirochaetia</taxon>
        <taxon>Leptospirales</taxon>
        <taxon>Leptospiraceae</taxon>
        <taxon>Leptospira</taxon>
    </lineage>
</organism>
<dbReference type="HAMAP" id="MF_00107">
    <property type="entry name" value="IspF"/>
    <property type="match status" value="1"/>
</dbReference>
<evidence type="ECO:0000256" key="5">
    <source>
        <dbReference type="ARBA" id="ARBA00023229"/>
    </source>
</evidence>
<comment type="caution">
    <text evidence="7">Lacks conserved residue(s) required for the propagation of feature annotation.</text>
</comment>
<dbReference type="EC" id="4.6.1.12" evidence="3 7"/>
<comment type="function">
    <text evidence="7">Involved in the biosynthesis of isopentenyl diphosphate (IPP) and dimethylallyl diphosphate (DMAPP), two major building blocks of isoprenoid compounds. Catalyzes the conversion of 4-diphosphocytidyl-2-C-methyl-D-erythritol 2-phosphate (CDP-ME2P) to 2-C-methyl-D-erythritol 2,4-cyclodiphosphate (ME-CPP) with a corresponding release of cytidine 5-monophosphate (CMP).</text>
</comment>
<evidence type="ECO:0000256" key="8">
    <source>
        <dbReference type="RuleBase" id="RU004395"/>
    </source>
</evidence>
<evidence type="ECO:0000256" key="7">
    <source>
        <dbReference type="HAMAP-Rule" id="MF_00107"/>
    </source>
</evidence>
<dbReference type="RefSeq" id="WP_100741697.1">
    <property type="nucleotide sequence ID" value="NZ_NPDW01000001.1"/>
</dbReference>
<comment type="caution">
    <text evidence="10">The sequence shown here is derived from an EMBL/GenBank/DDBJ whole genome shotgun (WGS) entry which is preliminary data.</text>
</comment>
<evidence type="ECO:0000256" key="4">
    <source>
        <dbReference type="ARBA" id="ARBA00022723"/>
    </source>
</evidence>
<dbReference type="GO" id="GO:0016114">
    <property type="term" value="P:terpenoid biosynthetic process"/>
    <property type="evidence" value="ECO:0007669"/>
    <property type="project" value="InterPro"/>
</dbReference>
<evidence type="ECO:0000256" key="2">
    <source>
        <dbReference type="ARBA" id="ARBA00004709"/>
    </source>
</evidence>
<evidence type="ECO:0000256" key="3">
    <source>
        <dbReference type="ARBA" id="ARBA00012579"/>
    </source>
</evidence>
<dbReference type="PANTHER" id="PTHR43181:SF1">
    <property type="entry name" value="2-C-METHYL-D-ERYTHRITOL 2,4-CYCLODIPHOSPHATE SYNTHASE, CHLOROPLASTIC"/>
    <property type="match status" value="1"/>
</dbReference>
<comment type="cofactor">
    <cofactor evidence="7">
        <name>a divalent metal cation</name>
        <dbReference type="ChEBI" id="CHEBI:60240"/>
    </cofactor>
    <text evidence="7">Binds 1 divalent metal cation per subunit.</text>
</comment>
<feature type="binding site" evidence="7">
    <location>
        <begin position="9"/>
        <end position="11"/>
    </location>
    <ligand>
        <name>4-CDP-2-C-methyl-D-erythritol 2-phosphate</name>
        <dbReference type="ChEBI" id="CHEBI:57919"/>
    </ligand>
</feature>
<feature type="binding site" evidence="7">
    <location>
        <position position="45"/>
    </location>
    <ligand>
        <name>a divalent metal cation</name>
        <dbReference type="ChEBI" id="CHEBI:60240"/>
    </ligand>
</feature>
<feature type="binding site" evidence="7">
    <location>
        <position position="145"/>
    </location>
    <ligand>
        <name>4-CDP-2-C-methyl-D-erythritol 2-phosphate</name>
        <dbReference type="ChEBI" id="CHEBI:57919"/>
    </ligand>
</feature>
<comment type="subunit">
    <text evidence="7">Homotrimer.</text>
</comment>
<evidence type="ECO:0000256" key="6">
    <source>
        <dbReference type="ARBA" id="ARBA00023239"/>
    </source>
</evidence>
<keyword evidence="11" id="KW-1185">Reference proteome</keyword>
<dbReference type="InterPro" id="IPR036571">
    <property type="entry name" value="MECDP_synthase_sf"/>
</dbReference>
<feature type="binding site" evidence="7">
    <location>
        <begin position="59"/>
        <end position="61"/>
    </location>
    <ligand>
        <name>4-CDP-2-C-methyl-D-erythritol 2-phosphate</name>
        <dbReference type="ChEBI" id="CHEBI:57919"/>
    </ligand>
</feature>
<feature type="binding site" evidence="7">
    <location>
        <position position="11"/>
    </location>
    <ligand>
        <name>a divalent metal cation</name>
        <dbReference type="ChEBI" id="CHEBI:60240"/>
    </ligand>
</feature>
<feature type="site" description="Transition state stabilizer" evidence="7">
    <location>
        <position position="37"/>
    </location>
</feature>
<dbReference type="OrthoDB" id="9804336at2"/>
<protein>
    <recommendedName>
        <fullName evidence="3 7">2-C-methyl-D-erythritol 2,4-cyclodiphosphate synthase</fullName>
        <shortName evidence="7">MECDP-synthase</shortName>
        <shortName evidence="7">MECPP-synthase</shortName>
        <shortName evidence="7">MECPS</shortName>
        <ecNumber evidence="3 7">4.6.1.12</ecNumber>
    </recommendedName>
</protein>
<dbReference type="InterPro" id="IPR003526">
    <property type="entry name" value="MECDP_synthase"/>
</dbReference>
<feature type="domain" description="2-C-methyl-D-erythritol 2,4-cyclodiphosphate synthase" evidence="9">
    <location>
        <begin position="2"/>
        <end position="157"/>
    </location>
</feature>
<evidence type="ECO:0000259" key="9">
    <source>
        <dbReference type="Pfam" id="PF02542"/>
    </source>
</evidence>
<evidence type="ECO:0000313" key="10">
    <source>
        <dbReference type="EMBL" id="PJZ84811.1"/>
    </source>
</evidence>
<dbReference type="EMBL" id="NPDX01000001">
    <property type="protein sequence ID" value="PJZ84811.1"/>
    <property type="molecule type" value="Genomic_DNA"/>
</dbReference>
<keyword evidence="5 7" id="KW-0414">Isoprene biosynthesis</keyword>
<dbReference type="CDD" id="cd00554">
    <property type="entry name" value="MECDP_synthase"/>
    <property type="match status" value="1"/>
</dbReference>
<dbReference type="Gene3D" id="3.30.1330.50">
    <property type="entry name" value="2-C-methyl-D-erythritol 2,4-cyclodiphosphate synthase"/>
    <property type="match status" value="1"/>
</dbReference>
<reference evidence="10 11" key="1">
    <citation type="submission" date="2017-07" db="EMBL/GenBank/DDBJ databases">
        <title>Leptospira spp. isolated from tropical soils.</title>
        <authorList>
            <person name="Thibeaux R."/>
            <person name="Iraola G."/>
            <person name="Ferres I."/>
            <person name="Bierque E."/>
            <person name="Girault D."/>
            <person name="Soupe-Gilbert M.-E."/>
            <person name="Picardeau M."/>
            <person name="Goarant C."/>
        </authorList>
    </citation>
    <scope>NUCLEOTIDE SEQUENCE [LARGE SCALE GENOMIC DNA]</scope>
    <source>
        <strain evidence="10 11">FH2-B-A1</strain>
    </source>
</reference>
<sequence>MFRVGNGIDFHKLIHEPFRPLILAGVEVKSEFAFLGHSDADVILHAVADAILGALALGDIGVHFPDTDPQYKNMKSSRIIDKCLELMLEKKFKLVNIDCTYVGDHPKINPIRAELNASLANITKLPLDCVSIKATTSEGMGSLGRSEGVMVMATVLLESTKEKS</sequence>
<feature type="site" description="Transition state stabilizer" evidence="7">
    <location>
        <position position="136"/>
    </location>
</feature>
<comment type="catalytic activity">
    <reaction evidence="1 7 8">
        <text>4-CDP-2-C-methyl-D-erythritol 2-phosphate = 2-C-methyl-D-erythritol 2,4-cyclic diphosphate + CMP</text>
        <dbReference type="Rhea" id="RHEA:23864"/>
        <dbReference type="ChEBI" id="CHEBI:57919"/>
        <dbReference type="ChEBI" id="CHEBI:58483"/>
        <dbReference type="ChEBI" id="CHEBI:60377"/>
        <dbReference type="EC" id="4.6.1.12"/>
    </reaction>
</comment>
<dbReference type="NCBIfam" id="TIGR00151">
    <property type="entry name" value="ispF"/>
    <property type="match status" value="1"/>
</dbReference>
<dbReference type="Proteomes" id="UP000232145">
    <property type="component" value="Unassembled WGS sequence"/>
</dbReference>
<dbReference type="InterPro" id="IPR020555">
    <property type="entry name" value="MECDP_synthase_CS"/>
</dbReference>
<dbReference type="UniPathway" id="UPA00056">
    <property type="reaction ID" value="UER00095"/>
</dbReference>
<feature type="binding site" evidence="7">
    <location>
        <begin position="37"/>
        <end position="38"/>
    </location>
    <ligand>
        <name>4-CDP-2-C-methyl-D-erythritol 2-phosphate</name>
        <dbReference type="ChEBI" id="CHEBI:57919"/>
    </ligand>
</feature>
<accession>A0A2N0AKR6</accession>
<dbReference type="Pfam" id="PF02542">
    <property type="entry name" value="YgbB"/>
    <property type="match status" value="1"/>
</dbReference>
<gene>
    <name evidence="7" type="primary">ispF</name>
    <name evidence="10" type="ORF">CH364_00560</name>
</gene>
<keyword evidence="6 7" id="KW-0456">Lyase</keyword>
<feature type="binding site" evidence="7">
    <location>
        <begin position="64"/>
        <end position="68"/>
    </location>
    <ligand>
        <name>4-CDP-2-C-methyl-D-erythritol 2-phosphate</name>
        <dbReference type="ChEBI" id="CHEBI:57919"/>
    </ligand>
</feature>
<dbReference type="GO" id="GO:0046872">
    <property type="term" value="F:metal ion binding"/>
    <property type="evidence" value="ECO:0007669"/>
    <property type="project" value="UniProtKB-KW"/>
</dbReference>
<keyword evidence="4 7" id="KW-0479">Metal-binding</keyword>
<proteinExistence type="inferred from homology"/>
<evidence type="ECO:0000256" key="1">
    <source>
        <dbReference type="ARBA" id="ARBA00000200"/>
    </source>
</evidence>
<dbReference type="AlphaFoldDB" id="A0A2N0AKR6"/>
<evidence type="ECO:0000313" key="11">
    <source>
        <dbReference type="Proteomes" id="UP000232145"/>
    </source>
</evidence>
<dbReference type="PROSITE" id="PS01350">
    <property type="entry name" value="ISPF"/>
    <property type="match status" value="1"/>
</dbReference>